<gene>
    <name evidence="1" type="ORF">EVEC_LOCUS1028</name>
</gene>
<sequence>MQPICFYRMTPYTLCDVFTACIFGIGQLSGTGNRTLRIVKFSVAAVLPSSPAVQACVMSSRQRLTNKLVKENDNFEKCVWTLLKPTSLSAKARAIHYIREQTCRNESPIPKNVGRLIRGLLKCLRLHYENIQSDAVWSLINYACEPHNICSQIVVRGGLEELLRCAQQAEGELRCMAIWAVGNIAADCFACRAKVLVINKI</sequence>
<dbReference type="EMBL" id="UXUI01007160">
    <property type="protein sequence ID" value="VDD85885.1"/>
    <property type="molecule type" value="Genomic_DNA"/>
</dbReference>
<dbReference type="OrthoDB" id="5808860at2759"/>
<proteinExistence type="predicted"/>
<dbReference type="SUPFAM" id="SSF48371">
    <property type="entry name" value="ARM repeat"/>
    <property type="match status" value="1"/>
</dbReference>
<dbReference type="Proteomes" id="UP000274131">
    <property type="component" value="Unassembled WGS sequence"/>
</dbReference>
<reference evidence="3" key="1">
    <citation type="submission" date="2017-02" db="UniProtKB">
        <authorList>
            <consortium name="WormBaseParasite"/>
        </authorList>
    </citation>
    <scope>IDENTIFICATION</scope>
</reference>
<dbReference type="InterPro" id="IPR011989">
    <property type="entry name" value="ARM-like"/>
</dbReference>
<organism evidence="3">
    <name type="scientific">Enterobius vermicularis</name>
    <name type="common">Human pinworm</name>
    <dbReference type="NCBI Taxonomy" id="51028"/>
    <lineage>
        <taxon>Eukaryota</taxon>
        <taxon>Metazoa</taxon>
        <taxon>Ecdysozoa</taxon>
        <taxon>Nematoda</taxon>
        <taxon>Chromadorea</taxon>
        <taxon>Rhabditida</taxon>
        <taxon>Spirurina</taxon>
        <taxon>Oxyuridomorpha</taxon>
        <taxon>Oxyuroidea</taxon>
        <taxon>Oxyuridae</taxon>
        <taxon>Enterobius</taxon>
    </lineage>
</organism>
<accession>A0A0N4UV67</accession>
<name>A0A0N4UV67_ENTVE</name>
<dbReference type="AlphaFoldDB" id="A0A0N4UV67"/>
<reference evidence="1 2" key="2">
    <citation type="submission" date="2018-10" db="EMBL/GenBank/DDBJ databases">
        <authorList>
            <consortium name="Pathogen Informatics"/>
        </authorList>
    </citation>
    <scope>NUCLEOTIDE SEQUENCE [LARGE SCALE GENOMIC DNA]</scope>
</reference>
<protein>
    <submittedName>
        <fullName evidence="3">IBB domain-containing protein</fullName>
    </submittedName>
</protein>
<dbReference type="WBParaSite" id="EVEC_0000132001-mRNA-1">
    <property type="protein sequence ID" value="EVEC_0000132001-mRNA-1"/>
    <property type="gene ID" value="EVEC_0000132001"/>
</dbReference>
<evidence type="ECO:0000313" key="3">
    <source>
        <dbReference type="WBParaSite" id="EVEC_0000132001-mRNA-1"/>
    </source>
</evidence>
<keyword evidence="2" id="KW-1185">Reference proteome</keyword>
<dbReference type="Gene3D" id="1.25.10.10">
    <property type="entry name" value="Leucine-rich Repeat Variant"/>
    <property type="match status" value="1"/>
</dbReference>
<dbReference type="InterPro" id="IPR016024">
    <property type="entry name" value="ARM-type_fold"/>
</dbReference>
<evidence type="ECO:0000313" key="1">
    <source>
        <dbReference type="EMBL" id="VDD85885.1"/>
    </source>
</evidence>
<dbReference type="STRING" id="51028.A0A0N4UV67"/>
<evidence type="ECO:0000313" key="2">
    <source>
        <dbReference type="Proteomes" id="UP000274131"/>
    </source>
</evidence>